<dbReference type="RefSeq" id="WP_378600406.1">
    <property type="nucleotide sequence ID" value="NZ_JBHSQN010000002.1"/>
</dbReference>
<accession>A0ABW1JMW5</accession>
<comment type="caution">
    <text evidence="1">The sequence shown here is derived from an EMBL/GenBank/DDBJ whole genome shotgun (WGS) entry which is preliminary data.</text>
</comment>
<evidence type="ECO:0000313" key="2">
    <source>
        <dbReference type="Proteomes" id="UP001596223"/>
    </source>
</evidence>
<keyword evidence="2" id="KW-1185">Reference proteome</keyword>
<protein>
    <submittedName>
        <fullName evidence="1">Uncharacterized protein</fullName>
    </submittedName>
</protein>
<dbReference type="Proteomes" id="UP001596223">
    <property type="component" value="Unassembled WGS sequence"/>
</dbReference>
<organism evidence="1 2">
    <name type="scientific">Nocardia lasii</name>
    <dbReference type="NCBI Taxonomy" id="1616107"/>
    <lineage>
        <taxon>Bacteria</taxon>
        <taxon>Bacillati</taxon>
        <taxon>Actinomycetota</taxon>
        <taxon>Actinomycetes</taxon>
        <taxon>Mycobacteriales</taxon>
        <taxon>Nocardiaceae</taxon>
        <taxon>Nocardia</taxon>
    </lineage>
</organism>
<proteinExistence type="predicted"/>
<sequence>MTTYTGQWTDVFGMTIDDWLCTGTVSDIPADLSWGRVRRQVVVEVNDRLPGGWGAVVEESGAITSTSPEIFEPGRLAKVASEVRVATIDSAVWMSQVGVRAS</sequence>
<gene>
    <name evidence="1" type="ORF">ACFP3H_05305</name>
</gene>
<evidence type="ECO:0000313" key="1">
    <source>
        <dbReference type="EMBL" id="MFC6010459.1"/>
    </source>
</evidence>
<dbReference type="EMBL" id="JBHSQN010000002">
    <property type="protein sequence ID" value="MFC6010459.1"/>
    <property type="molecule type" value="Genomic_DNA"/>
</dbReference>
<name>A0ABW1JMW5_9NOCA</name>
<reference evidence="2" key="1">
    <citation type="journal article" date="2019" name="Int. J. Syst. Evol. Microbiol.">
        <title>The Global Catalogue of Microorganisms (GCM) 10K type strain sequencing project: providing services to taxonomists for standard genome sequencing and annotation.</title>
        <authorList>
            <consortium name="The Broad Institute Genomics Platform"/>
            <consortium name="The Broad Institute Genome Sequencing Center for Infectious Disease"/>
            <person name="Wu L."/>
            <person name="Ma J."/>
        </authorList>
    </citation>
    <scope>NUCLEOTIDE SEQUENCE [LARGE SCALE GENOMIC DNA]</scope>
    <source>
        <strain evidence="2">CCUG 36956</strain>
    </source>
</reference>